<organism evidence="3 4">
    <name type="scientific">Luteimonas gilva</name>
    <dbReference type="NCBI Taxonomy" id="2572684"/>
    <lineage>
        <taxon>Bacteria</taxon>
        <taxon>Pseudomonadati</taxon>
        <taxon>Pseudomonadota</taxon>
        <taxon>Gammaproteobacteria</taxon>
        <taxon>Lysobacterales</taxon>
        <taxon>Lysobacteraceae</taxon>
        <taxon>Luteimonas</taxon>
    </lineage>
</organism>
<accession>A0A4U5JVN5</accession>
<dbReference type="InterPro" id="IPR050553">
    <property type="entry name" value="Thioredoxin_ResA/DsbE_sf"/>
</dbReference>
<evidence type="ECO:0000259" key="2">
    <source>
        <dbReference type="PROSITE" id="PS51352"/>
    </source>
</evidence>
<dbReference type="InterPro" id="IPR000866">
    <property type="entry name" value="AhpC/TSA"/>
</dbReference>
<dbReference type="Proteomes" id="UP000308707">
    <property type="component" value="Unassembled WGS sequence"/>
</dbReference>
<dbReference type="Pfam" id="PF00578">
    <property type="entry name" value="AhpC-TSA"/>
    <property type="match status" value="1"/>
</dbReference>
<keyword evidence="4" id="KW-1185">Reference proteome</keyword>
<dbReference type="PANTHER" id="PTHR42852">
    <property type="entry name" value="THIOL:DISULFIDE INTERCHANGE PROTEIN DSBE"/>
    <property type="match status" value="1"/>
</dbReference>
<evidence type="ECO:0000313" key="3">
    <source>
        <dbReference type="EMBL" id="TKR33136.1"/>
    </source>
</evidence>
<name>A0A4U5JVN5_9GAMM</name>
<dbReference type="PROSITE" id="PS51352">
    <property type="entry name" value="THIOREDOXIN_2"/>
    <property type="match status" value="1"/>
</dbReference>
<keyword evidence="1" id="KW-0472">Membrane</keyword>
<feature type="domain" description="Thioredoxin" evidence="2">
    <location>
        <begin position="53"/>
        <end position="192"/>
    </location>
</feature>
<keyword evidence="1" id="KW-1133">Transmembrane helix</keyword>
<dbReference type="EMBL" id="SZUA01000001">
    <property type="protein sequence ID" value="TKR33136.1"/>
    <property type="molecule type" value="Genomic_DNA"/>
</dbReference>
<comment type="caution">
    <text evidence="3">The sequence shown here is derived from an EMBL/GenBank/DDBJ whole genome shotgun (WGS) entry which is preliminary data.</text>
</comment>
<dbReference type="InterPro" id="IPR036249">
    <property type="entry name" value="Thioredoxin-like_sf"/>
</dbReference>
<dbReference type="Gene3D" id="3.40.30.10">
    <property type="entry name" value="Glutaredoxin"/>
    <property type="match status" value="1"/>
</dbReference>
<keyword evidence="1" id="KW-0812">Transmembrane</keyword>
<dbReference type="InterPro" id="IPR013766">
    <property type="entry name" value="Thioredoxin_domain"/>
</dbReference>
<dbReference type="SUPFAM" id="SSF52833">
    <property type="entry name" value="Thioredoxin-like"/>
    <property type="match status" value="1"/>
</dbReference>
<dbReference type="CDD" id="cd02966">
    <property type="entry name" value="TlpA_like_family"/>
    <property type="match status" value="1"/>
</dbReference>
<gene>
    <name evidence="3" type="ORF">FCE95_02145</name>
</gene>
<reference evidence="3 4" key="1">
    <citation type="submission" date="2019-04" db="EMBL/GenBank/DDBJ databases">
        <title>Reference strain of H23.</title>
        <authorList>
            <person name="Luo X."/>
        </authorList>
    </citation>
    <scope>NUCLEOTIDE SEQUENCE [LARGE SCALE GENOMIC DNA]</scope>
    <source>
        <strain evidence="3 4">H23</strain>
    </source>
</reference>
<evidence type="ECO:0000256" key="1">
    <source>
        <dbReference type="SAM" id="Phobius"/>
    </source>
</evidence>
<evidence type="ECO:0000313" key="4">
    <source>
        <dbReference type="Proteomes" id="UP000308707"/>
    </source>
</evidence>
<dbReference type="AlphaFoldDB" id="A0A4U5JVN5"/>
<dbReference type="PANTHER" id="PTHR42852:SF17">
    <property type="entry name" value="THIOREDOXIN-LIKE PROTEIN HI_1115"/>
    <property type="match status" value="1"/>
</dbReference>
<sequence>MGAPVGAPMADTRKILWLVAALALSLLLMGLLYAQNRHLRLVRDELQSRAFQPYVEMWLPEVWTKTLDGVPIRLGTPPARYQVLYFFAQDCPLCPGSAPAVRALAQRLSRDPSVEMVGVGTGKPDAVRRQAAGYGFRFPVATLSDRRALALFKANSMPLLLVADADGQVRYWHGGAIEDAAALDDALAAMGLAQGNGEPIVIERGAESQD</sequence>
<proteinExistence type="predicted"/>
<protein>
    <submittedName>
        <fullName evidence="3">TlpA family protein disulfide reductase</fullName>
    </submittedName>
</protein>
<dbReference type="GO" id="GO:0016491">
    <property type="term" value="F:oxidoreductase activity"/>
    <property type="evidence" value="ECO:0007669"/>
    <property type="project" value="InterPro"/>
</dbReference>
<feature type="transmembrane region" description="Helical" evidence="1">
    <location>
        <begin position="15"/>
        <end position="34"/>
    </location>
</feature>
<dbReference type="GO" id="GO:0016209">
    <property type="term" value="F:antioxidant activity"/>
    <property type="evidence" value="ECO:0007669"/>
    <property type="project" value="InterPro"/>
</dbReference>
<dbReference type="OrthoDB" id="462848at2"/>